<keyword evidence="3 8" id="KW-1134">Transmembrane beta strand</keyword>
<dbReference type="GO" id="GO:0009279">
    <property type="term" value="C:cell outer membrane"/>
    <property type="evidence" value="ECO:0007669"/>
    <property type="project" value="UniProtKB-SubCell"/>
</dbReference>
<evidence type="ECO:0000259" key="11">
    <source>
        <dbReference type="Pfam" id="PF00593"/>
    </source>
</evidence>
<evidence type="ECO:0000256" key="7">
    <source>
        <dbReference type="ARBA" id="ARBA00023237"/>
    </source>
</evidence>
<dbReference type="InterPro" id="IPR000531">
    <property type="entry name" value="Beta-barrel_TonB"/>
</dbReference>
<dbReference type="EMBL" id="VNIM01000032">
    <property type="protein sequence ID" value="TVV74525.1"/>
    <property type="molecule type" value="Genomic_DNA"/>
</dbReference>
<keyword evidence="10" id="KW-0732">Signal</keyword>
<keyword evidence="4 8" id="KW-0812">Transmembrane</keyword>
<keyword evidence="5 9" id="KW-0798">TonB box</keyword>
<dbReference type="Gene3D" id="2.170.130.10">
    <property type="entry name" value="TonB-dependent receptor, plug domain"/>
    <property type="match status" value="1"/>
</dbReference>
<evidence type="ECO:0000313" key="13">
    <source>
        <dbReference type="EMBL" id="TVV74525.1"/>
    </source>
</evidence>
<organism evidence="13 14">
    <name type="scientific">Alterirhizorhabdus solaris</name>
    <dbReference type="NCBI Taxonomy" id="2529389"/>
    <lineage>
        <taxon>Bacteria</taxon>
        <taxon>Pseudomonadati</taxon>
        <taxon>Pseudomonadota</taxon>
        <taxon>Alphaproteobacteria</taxon>
        <taxon>Sphingomonadales</taxon>
        <taxon>Rhizorhabdaceae</taxon>
        <taxon>Alterirhizorhabdus</taxon>
    </lineage>
</organism>
<feature type="signal peptide" evidence="10">
    <location>
        <begin position="1"/>
        <end position="25"/>
    </location>
</feature>
<keyword evidence="7 8" id="KW-0998">Cell outer membrane</keyword>
<keyword evidence="2 8" id="KW-0813">Transport</keyword>
<evidence type="ECO:0000256" key="5">
    <source>
        <dbReference type="ARBA" id="ARBA00023077"/>
    </source>
</evidence>
<dbReference type="Proteomes" id="UP000318681">
    <property type="component" value="Unassembled WGS sequence"/>
</dbReference>
<dbReference type="InterPro" id="IPR039426">
    <property type="entry name" value="TonB-dep_rcpt-like"/>
</dbReference>
<dbReference type="InterPro" id="IPR037066">
    <property type="entry name" value="Plug_dom_sf"/>
</dbReference>
<dbReference type="PANTHER" id="PTHR47234">
    <property type="match status" value="1"/>
</dbReference>
<gene>
    <name evidence="13" type="ORF">FOY91_09535</name>
</gene>
<evidence type="ECO:0000256" key="3">
    <source>
        <dbReference type="ARBA" id="ARBA00022452"/>
    </source>
</evidence>
<evidence type="ECO:0000256" key="2">
    <source>
        <dbReference type="ARBA" id="ARBA00022448"/>
    </source>
</evidence>
<evidence type="ECO:0000256" key="1">
    <source>
        <dbReference type="ARBA" id="ARBA00004571"/>
    </source>
</evidence>
<feature type="domain" description="TonB-dependent receptor-like beta-barrel" evidence="11">
    <location>
        <begin position="404"/>
        <end position="931"/>
    </location>
</feature>
<evidence type="ECO:0000256" key="6">
    <source>
        <dbReference type="ARBA" id="ARBA00023136"/>
    </source>
</evidence>
<protein>
    <submittedName>
        <fullName evidence="13">TonB-dependent receptor</fullName>
    </submittedName>
</protein>
<dbReference type="Pfam" id="PF07715">
    <property type="entry name" value="Plug"/>
    <property type="match status" value="1"/>
</dbReference>
<keyword evidence="14" id="KW-1185">Reference proteome</keyword>
<sequence>MDIALRSSTASLALGLMIVSSQALAQAAPPSTVVPVTTGEATGSAADNEIVVTGSRIARPDLESSSPINVVSAADIALKSGSANIENVLNDLPQVTATQSGTSNNPGGGVATVNLRNLGSQRTLVLVNGRRYMSYDVNQVVDLNTIPSSLIERVDVLTGGASAVYGSDAVGGVVNFVLKHDFSGVELNSSYELTERGDGQIFDINGTIGSNFDDNRGNVTLYAGYTKRRPTLAGDRSFSRDALSDVINADGSRSLIAAGGSPSVPEGRITVAGLGAALGQRTGPGCATAAALNNQVFAQNGSTRCYTAADGYNFAPINYLQVPQERFIVSAQAQYEISEHFTPYMEAQFANNRVVNQLAATPITSGTPFAASPSGTIGAIPLQVNSPFFAPALQNALRTLDTDGNGYVNGTFNFRTTQIGPRANFDERNAFRVLGGLKGDIGAGFSYDGYYMYSRTKNSQRQLGNVQVDRFIDAVTTSGTGASFGCASGNTGCAPANIFGLNNLSQAAIDYISVGATNLEEYTTQVASVAVTNPSVFDLGAGGVGIAFGAEYRSERGRIDPDTNLASGNVAGFNPGQATAGGYHTRDFFGEINVPLLRDNIVHRLNVNAAARQTKYSNAPGNVFTWAAGAELAPIRDITFRGNYQRAIRGPSVNELFLGNTVSFAGNADRCGTAAAVPAGQLRDICLAQGVPATSLGDIAIQDPNNVNPVTFLGGNSQLREEKADNWTAGVVVQPSFVPRLTFTVDYYSIKIKNAIFSGVGTQTIGDQCFGGFNQAFCSLIQRNINGEIETFSDRYLNSGGLKNRGIDVTGGYSMPLSGFLSSDAKLSFSFSGTRLLKYDITPVAGTTYECEGAFGLNCGVPTPKWRHSLRTTFGVQKASLSVQWRYLGKVRDDNPDITYATERLKAQNYFDFTASFEATENFTLNAGVSNAFDKRPPLSASGQNGGNGEQSNTYPTAYDVLGRSFFVSGKMSF</sequence>
<accession>A0A558R561</accession>
<dbReference type="Pfam" id="PF00593">
    <property type="entry name" value="TonB_dep_Rec_b-barrel"/>
    <property type="match status" value="1"/>
</dbReference>
<dbReference type="SUPFAM" id="SSF56935">
    <property type="entry name" value="Porins"/>
    <property type="match status" value="1"/>
</dbReference>
<evidence type="ECO:0000256" key="8">
    <source>
        <dbReference type="PROSITE-ProRule" id="PRU01360"/>
    </source>
</evidence>
<proteinExistence type="inferred from homology"/>
<feature type="chain" id="PRO_5021764081" evidence="10">
    <location>
        <begin position="26"/>
        <end position="974"/>
    </location>
</feature>
<dbReference type="Gene3D" id="2.40.170.20">
    <property type="entry name" value="TonB-dependent receptor, beta-barrel domain"/>
    <property type="match status" value="1"/>
</dbReference>
<name>A0A558R561_9SPHN</name>
<dbReference type="PANTHER" id="PTHR47234:SF2">
    <property type="entry name" value="TONB-DEPENDENT RECEPTOR"/>
    <property type="match status" value="1"/>
</dbReference>
<evidence type="ECO:0000313" key="14">
    <source>
        <dbReference type="Proteomes" id="UP000318681"/>
    </source>
</evidence>
<dbReference type="InterPro" id="IPR012910">
    <property type="entry name" value="Plug_dom"/>
</dbReference>
<keyword evidence="13" id="KW-0675">Receptor</keyword>
<feature type="domain" description="TonB-dependent receptor plug" evidence="12">
    <location>
        <begin position="63"/>
        <end position="173"/>
    </location>
</feature>
<comment type="caution">
    <text evidence="13">The sequence shown here is derived from an EMBL/GenBank/DDBJ whole genome shotgun (WGS) entry which is preliminary data.</text>
</comment>
<evidence type="ECO:0000256" key="9">
    <source>
        <dbReference type="RuleBase" id="RU003357"/>
    </source>
</evidence>
<comment type="similarity">
    <text evidence="8 9">Belongs to the TonB-dependent receptor family.</text>
</comment>
<comment type="subcellular location">
    <subcellularLocation>
        <location evidence="1 8">Cell outer membrane</location>
        <topology evidence="1 8">Multi-pass membrane protein</topology>
    </subcellularLocation>
</comment>
<dbReference type="PROSITE" id="PS52016">
    <property type="entry name" value="TONB_DEPENDENT_REC_3"/>
    <property type="match status" value="1"/>
</dbReference>
<reference evidence="13 14" key="1">
    <citation type="submission" date="2019-07" db="EMBL/GenBank/DDBJ databases">
        <title>Sphingomonas solaris sp. nov., isolated from a solar panel from Boston, Massachusetts.</title>
        <authorList>
            <person name="Tanner K."/>
            <person name="Pascual J."/>
            <person name="Mancuso C."/>
            <person name="Pereto J."/>
            <person name="Khalil A."/>
            <person name="Vilanova C."/>
        </authorList>
    </citation>
    <scope>NUCLEOTIDE SEQUENCE [LARGE SCALE GENOMIC DNA]</scope>
    <source>
        <strain evidence="13 14">R4DWN</strain>
    </source>
</reference>
<evidence type="ECO:0000259" key="12">
    <source>
        <dbReference type="Pfam" id="PF07715"/>
    </source>
</evidence>
<dbReference type="AlphaFoldDB" id="A0A558R561"/>
<keyword evidence="6 8" id="KW-0472">Membrane</keyword>
<dbReference type="InterPro" id="IPR036942">
    <property type="entry name" value="Beta-barrel_TonB_sf"/>
</dbReference>
<dbReference type="OrthoDB" id="7051241at2"/>
<evidence type="ECO:0000256" key="4">
    <source>
        <dbReference type="ARBA" id="ARBA00022692"/>
    </source>
</evidence>
<evidence type="ECO:0000256" key="10">
    <source>
        <dbReference type="SAM" id="SignalP"/>
    </source>
</evidence>